<feature type="non-terminal residue" evidence="8">
    <location>
        <position position="384"/>
    </location>
</feature>
<dbReference type="InterPro" id="IPR018957">
    <property type="entry name" value="Znf_C3HC4_RING-type"/>
</dbReference>
<name>A0A7K7Z2A1_THRLU</name>
<dbReference type="SUPFAM" id="SSF57845">
    <property type="entry name" value="B-box zinc-binding domain"/>
    <property type="match status" value="1"/>
</dbReference>
<dbReference type="Pfam" id="PF00643">
    <property type="entry name" value="zf-B_box"/>
    <property type="match status" value="1"/>
</dbReference>
<dbReference type="InterPro" id="IPR001841">
    <property type="entry name" value="Znf_RING"/>
</dbReference>
<evidence type="ECO:0000256" key="1">
    <source>
        <dbReference type="ARBA" id="ARBA00022723"/>
    </source>
</evidence>
<keyword evidence="5" id="KW-0175">Coiled coil</keyword>
<gene>
    <name evidence="8" type="primary">Trim59</name>
    <name evidence="8" type="ORF">THRLUD_R12555</name>
</gene>
<sequence length="384" mass="43121">MERLEEELTCAICCDIFSEPRVLPCSHTFCLPCLRELLQPRPAARSLSCPSCRAQLPVPAGPEALPINFALKAVIDKWRQREPAGTATATATATGMCREHSRQPLNIYCVQDRRLVCGQCVTIGSHRGHAIDDLQSAHGKGRKAWGQLLQELEDPSRSEVFSCSQRLQDNKARCQSALQSDREAVLRYFKELGDALEQKKAALLSALDELESSISEKYDPLIEEVEKLKAEEGELKELHSAVREEESPLLFLEKLDGLQLRLQALKHKQLPGPEPVEIHPRMQQVLQDTWSKTAIGQLHEIQTPKLQLAPKNQFPPELTPASALRAVFADPKFLLMLVVSFVPYCIKEFSSGAVPAPLQPLWLFLLHIYEDSCSYLQDRVQELC</sequence>
<dbReference type="PROSITE" id="PS50119">
    <property type="entry name" value="ZF_BBOX"/>
    <property type="match status" value="1"/>
</dbReference>
<dbReference type="InterPro" id="IPR000315">
    <property type="entry name" value="Znf_B-box"/>
</dbReference>
<organism evidence="8 9">
    <name type="scientific">Thryothorus ludovicianus</name>
    <name type="common">Carolina wren</name>
    <name type="synonym">Sylvia ludoviciana</name>
    <dbReference type="NCBI Taxonomy" id="74200"/>
    <lineage>
        <taxon>Eukaryota</taxon>
        <taxon>Metazoa</taxon>
        <taxon>Chordata</taxon>
        <taxon>Craniata</taxon>
        <taxon>Vertebrata</taxon>
        <taxon>Euteleostomi</taxon>
        <taxon>Archelosauria</taxon>
        <taxon>Archosauria</taxon>
        <taxon>Dinosauria</taxon>
        <taxon>Saurischia</taxon>
        <taxon>Theropoda</taxon>
        <taxon>Coelurosauria</taxon>
        <taxon>Aves</taxon>
        <taxon>Neognathae</taxon>
        <taxon>Neoaves</taxon>
        <taxon>Telluraves</taxon>
        <taxon>Australaves</taxon>
        <taxon>Passeriformes</taxon>
        <taxon>Certhiidae</taxon>
        <taxon>Troglodytinae</taxon>
        <taxon>Thryothorus</taxon>
    </lineage>
</organism>
<dbReference type="EMBL" id="VZTB01016708">
    <property type="protein sequence ID" value="NXA83549.1"/>
    <property type="molecule type" value="Genomic_DNA"/>
</dbReference>
<keyword evidence="2 4" id="KW-0863">Zinc-finger</keyword>
<dbReference type="Gene3D" id="3.30.160.60">
    <property type="entry name" value="Classic Zinc Finger"/>
    <property type="match status" value="1"/>
</dbReference>
<dbReference type="SMART" id="SM00336">
    <property type="entry name" value="BBOX"/>
    <property type="match status" value="1"/>
</dbReference>
<dbReference type="InterPro" id="IPR017907">
    <property type="entry name" value="Znf_RING_CS"/>
</dbReference>
<feature type="domain" description="B box-type" evidence="7">
    <location>
        <begin position="92"/>
        <end position="134"/>
    </location>
</feature>
<dbReference type="GO" id="GO:0061630">
    <property type="term" value="F:ubiquitin protein ligase activity"/>
    <property type="evidence" value="ECO:0007669"/>
    <property type="project" value="TreeGrafter"/>
</dbReference>
<evidence type="ECO:0000313" key="8">
    <source>
        <dbReference type="EMBL" id="NXA83549.1"/>
    </source>
</evidence>
<dbReference type="AlphaFoldDB" id="A0A7K7Z2A1"/>
<comment type="caution">
    <text evidence="8">The sequence shown here is derived from an EMBL/GenBank/DDBJ whole genome shotgun (WGS) entry which is preliminary data.</text>
</comment>
<dbReference type="PROSITE" id="PS00518">
    <property type="entry name" value="ZF_RING_1"/>
    <property type="match status" value="1"/>
</dbReference>
<dbReference type="Pfam" id="PF00097">
    <property type="entry name" value="zf-C3HC4"/>
    <property type="match status" value="1"/>
</dbReference>
<protein>
    <submittedName>
        <fullName evidence="8">TRI59 protein</fullName>
    </submittedName>
</protein>
<dbReference type="InterPro" id="IPR047153">
    <property type="entry name" value="TRIM45/56/19-like"/>
</dbReference>
<dbReference type="SUPFAM" id="SSF57850">
    <property type="entry name" value="RING/U-box"/>
    <property type="match status" value="1"/>
</dbReference>
<reference evidence="8 9" key="1">
    <citation type="submission" date="2019-09" db="EMBL/GenBank/DDBJ databases">
        <title>Bird 10,000 Genomes (B10K) Project - Family phase.</title>
        <authorList>
            <person name="Zhang G."/>
        </authorList>
    </citation>
    <scope>NUCLEOTIDE SEQUENCE [LARGE SCALE GENOMIC DNA]</scope>
    <source>
        <strain evidence="8">B10K-DU-001-68</strain>
        <tissue evidence="8">Muscle</tissue>
    </source>
</reference>
<evidence type="ECO:0000256" key="4">
    <source>
        <dbReference type="PROSITE-ProRule" id="PRU00024"/>
    </source>
</evidence>
<keyword evidence="9" id="KW-1185">Reference proteome</keyword>
<dbReference type="Gene3D" id="3.30.40.10">
    <property type="entry name" value="Zinc/RING finger domain, C3HC4 (zinc finger)"/>
    <property type="match status" value="1"/>
</dbReference>
<dbReference type="GO" id="GO:0006513">
    <property type="term" value="P:protein monoubiquitination"/>
    <property type="evidence" value="ECO:0007669"/>
    <property type="project" value="TreeGrafter"/>
</dbReference>
<evidence type="ECO:0000259" key="7">
    <source>
        <dbReference type="PROSITE" id="PS50119"/>
    </source>
</evidence>
<evidence type="ECO:0000256" key="3">
    <source>
        <dbReference type="ARBA" id="ARBA00022833"/>
    </source>
</evidence>
<keyword evidence="3" id="KW-0862">Zinc</keyword>
<keyword evidence="1" id="KW-0479">Metal-binding</keyword>
<proteinExistence type="predicted"/>
<dbReference type="Proteomes" id="UP000558509">
    <property type="component" value="Unassembled WGS sequence"/>
</dbReference>
<dbReference type="SMART" id="SM00184">
    <property type="entry name" value="RING"/>
    <property type="match status" value="1"/>
</dbReference>
<evidence type="ECO:0000256" key="2">
    <source>
        <dbReference type="ARBA" id="ARBA00022771"/>
    </source>
</evidence>
<dbReference type="InterPro" id="IPR013083">
    <property type="entry name" value="Znf_RING/FYVE/PHD"/>
</dbReference>
<evidence type="ECO:0000313" key="9">
    <source>
        <dbReference type="Proteomes" id="UP000558509"/>
    </source>
</evidence>
<feature type="domain" description="RING-type" evidence="6">
    <location>
        <begin position="10"/>
        <end position="53"/>
    </location>
</feature>
<dbReference type="PANTHER" id="PTHR25462:SF229">
    <property type="entry name" value="TRANSCRIPTION INTERMEDIARY FACTOR 1-BETA"/>
    <property type="match status" value="1"/>
</dbReference>
<feature type="non-terminal residue" evidence="8">
    <location>
        <position position="1"/>
    </location>
</feature>
<evidence type="ECO:0000256" key="5">
    <source>
        <dbReference type="SAM" id="Coils"/>
    </source>
</evidence>
<dbReference type="GO" id="GO:0008270">
    <property type="term" value="F:zinc ion binding"/>
    <property type="evidence" value="ECO:0007669"/>
    <property type="project" value="UniProtKB-KW"/>
</dbReference>
<dbReference type="PANTHER" id="PTHR25462">
    <property type="entry name" value="BONUS, ISOFORM C-RELATED"/>
    <property type="match status" value="1"/>
</dbReference>
<evidence type="ECO:0000259" key="6">
    <source>
        <dbReference type="PROSITE" id="PS50089"/>
    </source>
</evidence>
<feature type="coiled-coil region" evidence="5">
    <location>
        <begin position="193"/>
        <end position="245"/>
    </location>
</feature>
<accession>A0A7K7Z2A1</accession>
<dbReference type="PROSITE" id="PS50089">
    <property type="entry name" value="ZF_RING_2"/>
    <property type="match status" value="1"/>
</dbReference>